<dbReference type="AlphaFoldDB" id="A0A090AIT5"/>
<dbReference type="PANTHER" id="PTHR33352">
    <property type="entry name" value="SLR1095 PROTEIN"/>
    <property type="match status" value="1"/>
</dbReference>
<gene>
    <name evidence="3" type="ORF">THII_2997</name>
</gene>
<accession>A0A090AIT5</accession>
<keyword evidence="4" id="KW-1185">Reference proteome</keyword>
<dbReference type="OrthoDB" id="5762568at2"/>
<dbReference type="EMBL" id="AP014633">
    <property type="protein sequence ID" value="BAP57294.1"/>
    <property type="molecule type" value="Genomic_DNA"/>
</dbReference>
<dbReference type="InterPro" id="IPR011335">
    <property type="entry name" value="Restrct_endonuc-II-like"/>
</dbReference>
<dbReference type="Pfam" id="PF05685">
    <property type="entry name" value="Uma2"/>
    <property type="match status" value="1"/>
</dbReference>
<protein>
    <recommendedName>
        <fullName evidence="2">Putative restriction endonuclease domain-containing protein</fullName>
    </recommendedName>
</protein>
<sequence>MGKTIFPASLIEYPEADGQTIGKTDFHFTAIILLVQMLRDFFAQNPQVYVAGEMNFYYEQDNPKAVRTLDVFVVKGVLKHKRRFFKRWEEQAVPNTIVEIISKPINQTDLGAKFGLYDRLGVREYFLFDPLGEHLKPRLRGYSLEEGRYQPISLSPQGTLLSLELGLILFPQGDILRLIDITTGELLPTSLETHAQVQQTRLEIQQTKQELEAAQAKIIELQVELEQLRYINR</sequence>
<dbReference type="InterPro" id="IPR012296">
    <property type="entry name" value="Nuclease_put_TT1808"/>
</dbReference>
<evidence type="ECO:0000313" key="3">
    <source>
        <dbReference type="EMBL" id="BAP57294.1"/>
    </source>
</evidence>
<evidence type="ECO:0000313" key="4">
    <source>
        <dbReference type="Proteomes" id="UP000031623"/>
    </source>
</evidence>
<dbReference type="KEGG" id="tig:THII_2997"/>
<dbReference type="Gene3D" id="3.90.1570.10">
    <property type="entry name" value="tt1808, chain A"/>
    <property type="match status" value="1"/>
</dbReference>
<name>A0A090AIT5_9GAMM</name>
<dbReference type="SUPFAM" id="SSF52980">
    <property type="entry name" value="Restriction endonuclease-like"/>
    <property type="match status" value="1"/>
</dbReference>
<dbReference type="InterPro" id="IPR008538">
    <property type="entry name" value="Uma2"/>
</dbReference>
<dbReference type="PANTHER" id="PTHR33352:SF3">
    <property type="entry name" value="SLR1612 PROTEIN"/>
    <property type="match status" value="1"/>
</dbReference>
<reference evidence="3 4" key="1">
    <citation type="journal article" date="2014" name="ISME J.">
        <title>Ecophysiology of Thioploca ingrica as revealed by the complete genome sequence supplemented with proteomic evidence.</title>
        <authorList>
            <person name="Kojima H."/>
            <person name="Ogura Y."/>
            <person name="Yamamoto N."/>
            <person name="Togashi T."/>
            <person name="Mori H."/>
            <person name="Watanabe T."/>
            <person name="Nemoto F."/>
            <person name="Kurokawa K."/>
            <person name="Hayashi T."/>
            <person name="Fukui M."/>
        </authorList>
    </citation>
    <scope>NUCLEOTIDE SEQUENCE [LARGE SCALE GENOMIC DNA]</scope>
</reference>
<evidence type="ECO:0000259" key="2">
    <source>
        <dbReference type="Pfam" id="PF05685"/>
    </source>
</evidence>
<dbReference type="STRING" id="40754.THII_2997"/>
<keyword evidence="1" id="KW-0175">Coiled coil</keyword>
<dbReference type="HOGENOM" id="CLU_075279_0_1_6"/>
<evidence type="ECO:0000256" key="1">
    <source>
        <dbReference type="SAM" id="Coils"/>
    </source>
</evidence>
<proteinExistence type="predicted"/>
<organism evidence="3 4">
    <name type="scientific">Thioploca ingrica</name>
    <dbReference type="NCBI Taxonomy" id="40754"/>
    <lineage>
        <taxon>Bacteria</taxon>
        <taxon>Pseudomonadati</taxon>
        <taxon>Pseudomonadota</taxon>
        <taxon>Gammaproteobacteria</taxon>
        <taxon>Thiotrichales</taxon>
        <taxon>Thiotrichaceae</taxon>
        <taxon>Thioploca</taxon>
    </lineage>
</organism>
<feature type="domain" description="Putative restriction endonuclease" evidence="2">
    <location>
        <begin position="16"/>
        <end position="167"/>
    </location>
</feature>
<dbReference type="CDD" id="cd06260">
    <property type="entry name" value="DUF820-like"/>
    <property type="match status" value="1"/>
</dbReference>
<dbReference type="Proteomes" id="UP000031623">
    <property type="component" value="Chromosome"/>
</dbReference>
<feature type="coiled-coil region" evidence="1">
    <location>
        <begin position="194"/>
        <end position="231"/>
    </location>
</feature>